<comment type="caution">
    <text evidence="2">The sequence shown here is derived from an EMBL/GenBank/DDBJ whole genome shotgun (WGS) entry which is preliminary data.</text>
</comment>
<feature type="non-terminal residue" evidence="2">
    <location>
        <position position="1"/>
    </location>
</feature>
<dbReference type="Proteomes" id="UP000016605">
    <property type="component" value="Unassembled WGS sequence"/>
</dbReference>
<feature type="compositionally biased region" description="Basic and acidic residues" evidence="1">
    <location>
        <begin position="10"/>
        <end position="25"/>
    </location>
</feature>
<dbReference type="AlphaFoldDB" id="U2RJV9"/>
<accession>U2RJV9</accession>
<reference evidence="2 3" key="1">
    <citation type="submission" date="2013-08" db="EMBL/GenBank/DDBJ databases">
        <authorList>
            <person name="Weinstock G."/>
            <person name="Sodergren E."/>
            <person name="Wylie T."/>
            <person name="Fulton L."/>
            <person name="Fulton R."/>
            <person name="Fronick C."/>
            <person name="O'Laughlin M."/>
            <person name="Godfrey J."/>
            <person name="Miner T."/>
            <person name="Herter B."/>
            <person name="Appelbaum E."/>
            <person name="Cordes M."/>
            <person name="Lek S."/>
            <person name="Wollam A."/>
            <person name="Pepin K.H."/>
            <person name="Palsikar V.B."/>
            <person name="Mitreva M."/>
            <person name="Wilson R.K."/>
        </authorList>
    </citation>
    <scope>NUCLEOTIDE SEQUENCE [LARGE SCALE GENOMIC DNA]</scope>
    <source>
        <strain evidence="2 3">ATCC 14665</strain>
    </source>
</reference>
<protein>
    <submittedName>
        <fullName evidence="2">Uncharacterized protein</fullName>
    </submittedName>
</protein>
<evidence type="ECO:0000256" key="1">
    <source>
        <dbReference type="SAM" id="MobiDB-lite"/>
    </source>
</evidence>
<feature type="region of interest" description="Disordered" evidence="1">
    <location>
        <begin position="57"/>
        <end position="82"/>
    </location>
</feature>
<dbReference type="HOGENOM" id="CLU_2547908_0_0_11"/>
<dbReference type="EMBL" id="AWVQ01000792">
    <property type="protein sequence ID" value="ERK69191.1"/>
    <property type="molecule type" value="Genomic_DNA"/>
</dbReference>
<evidence type="ECO:0000313" key="2">
    <source>
        <dbReference type="EMBL" id="ERK69191.1"/>
    </source>
</evidence>
<proteinExistence type="predicted"/>
<sequence>PLGIEAQHAAVERDARRGPREHGARTNDGGDPGLAGGQRVEELDHLEALARLRVDGRETPDELMHPMLPRSATPCSEGFAPP</sequence>
<evidence type="ECO:0000313" key="3">
    <source>
        <dbReference type="Proteomes" id="UP000016605"/>
    </source>
</evidence>
<feature type="region of interest" description="Disordered" evidence="1">
    <location>
        <begin position="1"/>
        <end position="37"/>
    </location>
</feature>
<organism evidence="2 3">
    <name type="scientific">Leifsonia aquatica ATCC 14665</name>
    <dbReference type="NCBI Taxonomy" id="1358026"/>
    <lineage>
        <taxon>Bacteria</taxon>
        <taxon>Bacillati</taxon>
        <taxon>Actinomycetota</taxon>
        <taxon>Actinomycetes</taxon>
        <taxon>Micrococcales</taxon>
        <taxon>Microbacteriaceae</taxon>
        <taxon>Leifsonia</taxon>
    </lineage>
</organism>
<gene>
    <name evidence="2" type="ORF">N136_04489</name>
</gene>
<name>U2RJV9_LEIAQ</name>